<dbReference type="CDD" id="cd04301">
    <property type="entry name" value="NAT_SF"/>
    <property type="match status" value="1"/>
</dbReference>
<accession>A0ABN2L737</accession>
<dbReference type="InterPro" id="IPR051016">
    <property type="entry name" value="Diverse_Substrate_AcTransf"/>
</dbReference>
<dbReference type="InterPro" id="IPR016181">
    <property type="entry name" value="Acyl_CoA_acyltransferase"/>
</dbReference>
<dbReference type="SUPFAM" id="SSF55729">
    <property type="entry name" value="Acyl-CoA N-acyltransferases (Nat)"/>
    <property type="match status" value="1"/>
</dbReference>
<keyword evidence="2" id="KW-0012">Acyltransferase</keyword>
<evidence type="ECO:0000313" key="5">
    <source>
        <dbReference type="Proteomes" id="UP001500851"/>
    </source>
</evidence>
<evidence type="ECO:0000313" key="4">
    <source>
        <dbReference type="EMBL" id="GAA1777442.1"/>
    </source>
</evidence>
<feature type="domain" description="N-acetyltransferase" evidence="3">
    <location>
        <begin position="7"/>
        <end position="154"/>
    </location>
</feature>
<dbReference type="Pfam" id="PF00583">
    <property type="entry name" value="Acetyltransf_1"/>
    <property type="match status" value="1"/>
</dbReference>
<dbReference type="PROSITE" id="PS51186">
    <property type="entry name" value="GNAT"/>
    <property type="match status" value="1"/>
</dbReference>
<gene>
    <name evidence="4" type="ORF">GCM10009768_02500</name>
</gene>
<evidence type="ECO:0000259" key="3">
    <source>
        <dbReference type="PROSITE" id="PS51186"/>
    </source>
</evidence>
<name>A0ABN2L737_9MICO</name>
<comment type="caution">
    <text evidence="4">The sequence shown here is derived from an EMBL/GenBank/DDBJ whole genome shotgun (WGS) entry which is preliminary data.</text>
</comment>
<sequence>MTERSAAVVRFLTPQDREAWEELYRGYRDFYAKPHDPAVFDTVWSWLMDDAHETRALLAESEGRPVALAHFRRFARPIDGAYALYLDDLFTSPDARGTGAGTALLHRLAEIARDEDAVLVRWITAADNETARRIYDREATQTPWVTYDLKPARA</sequence>
<dbReference type="Proteomes" id="UP001500851">
    <property type="component" value="Unassembled WGS sequence"/>
</dbReference>
<dbReference type="RefSeq" id="WP_344028307.1">
    <property type="nucleotide sequence ID" value="NZ_BAAAOB010000001.1"/>
</dbReference>
<dbReference type="EMBL" id="BAAAOB010000001">
    <property type="protein sequence ID" value="GAA1777442.1"/>
    <property type="molecule type" value="Genomic_DNA"/>
</dbReference>
<reference evidence="4 5" key="1">
    <citation type="journal article" date="2019" name="Int. J. Syst. Evol. Microbiol.">
        <title>The Global Catalogue of Microorganisms (GCM) 10K type strain sequencing project: providing services to taxonomists for standard genome sequencing and annotation.</title>
        <authorList>
            <consortium name="The Broad Institute Genomics Platform"/>
            <consortium name="The Broad Institute Genome Sequencing Center for Infectious Disease"/>
            <person name="Wu L."/>
            <person name="Ma J."/>
        </authorList>
    </citation>
    <scope>NUCLEOTIDE SEQUENCE [LARGE SCALE GENOMIC DNA]</scope>
    <source>
        <strain evidence="4 5">JCM 14736</strain>
    </source>
</reference>
<evidence type="ECO:0000256" key="2">
    <source>
        <dbReference type="ARBA" id="ARBA00023315"/>
    </source>
</evidence>
<dbReference type="PANTHER" id="PTHR10545:SF42">
    <property type="entry name" value="ACETYLTRANSFERASE"/>
    <property type="match status" value="1"/>
</dbReference>
<dbReference type="PANTHER" id="PTHR10545">
    <property type="entry name" value="DIAMINE N-ACETYLTRANSFERASE"/>
    <property type="match status" value="1"/>
</dbReference>
<evidence type="ECO:0000256" key="1">
    <source>
        <dbReference type="ARBA" id="ARBA00022679"/>
    </source>
</evidence>
<proteinExistence type="predicted"/>
<dbReference type="InterPro" id="IPR000182">
    <property type="entry name" value="GNAT_dom"/>
</dbReference>
<keyword evidence="5" id="KW-1185">Reference proteome</keyword>
<keyword evidence="1" id="KW-0808">Transferase</keyword>
<dbReference type="Gene3D" id="3.40.630.30">
    <property type="match status" value="1"/>
</dbReference>
<organism evidence="4 5">
    <name type="scientific">Leucobacter iarius</name>
    <dbReference type="NCBI Taxonomy" id="333963"/>
    <lineage>
        <taxon>Bacteria</taxon>
        <taxon>Bacillati</taxon>
        <taxon>Actinomycetota</taxon>
        <taxon>Actinomycetes</taxon>
        <taxon>Micrococcales</taxon>
        <taxon>Microbacteriaceae</taxon>
        <taxon>Leucobacter</taxon>
    </lineage>
</organism>
<protein>
    <submittedName>
        <fullName evidence="4">GNAT family N-acetyltransferase</fullName>
    </submittedName>
</protein>